<keyword evidence="2" id="KW-0539">Nucleus</keyword>
<reference evidence="5" key="1">
    <citation type="submission" date="2015-11" db="EMBL/GenBank/DDBJ databases">
        <title>De novo transcriptome assembly of four potential Pierce s Disease insect vectors from Arizona vineyards.</title>
        <authorList>
            <person name="Tassone E.E."/>
        </authorList>
    </citation>
    <scope>NUCLEOTIDE SEQUENCE</scope>
</reference>
<dbReference type="Pfam" id="PF04802">
    <property type="entry name" value="PP4R3"/>
    <property type="match status" value="1"/>
</dbReference>
<evidence type="ECO:0000313" key="5">
    <source>
        <dbReference type="EMBL" id="JAS37419.1"/>
    </source>
</evidence>
<feature type="compositionally biased region" description="Acidic residues" evidence="3">
    <location>
        <begin position="456"/>
        <end position="470"/>
    </location>
</feature>
<evidence type="ECO:0000259" key="4">
    <source>
        <dbReference type="Pfam" id="PF04802"/>
    </source>
</evidence>
<feature type="region of interest" description="Disordered" evidence="3">
    <location>
        <begin position="451"/>
        <end position="482"/>
    </location>
</feature>
<feature type="non-terminal residue" evidence="5">
    <location>
        <position position="1"/>
    </location>
</feature>
<dbReference type="EMBL" id="GECZ01032350">
    <property type="protein sequence ID" value="JAS37419.1"/>
    <property type="molecule type" value="Transcribed_RNA"/>
</dbReference>
<dbReference type="GO" id="GO:0072542">
    <property type="term" value="F:protein phosphatase activator activity"/>
    <property type="evidence" value="ECO:0007669"/>
    <property type="project" value="TreeGrafter"/>
</dbReference>
<dbReference type="PANTHER" id="PTHR23318:SF0">
    <property type="entry name" value="SERINE_THREONINE-PROTEIN PHOSPHATASE 4 REGULATORY SUBUNIT 3"/>
    <property type="match status" value="1"/>
</dbReference>
<comment type="subcellular location">
    <subcellularLocation>
        <location evidence="1">Nucleus</location>
    </subcellularLocation>
</comment>
<dbReference type="InterPro" id="IPR016024">
    <property type="entry name" value="ARM-type_fold"/>
</dbReference>
<name>A0A1B6EHK9_9HEMI</name>
<proteinExistence type="predicted"/>
<dbReference type="InterPro" id="IPR006887">
    <property type="entry name" value="P4R3-like_central_dom"/>
</dbReference>
<dbReference type="PANTHER" id="PTHR23318">
    <property type="entry name" value="ATP SYNTHASE GAMMA-RELATED"/>
    <property type="match status" value="1"/>
</dbReference>
<dbReference type="SUPFAM" id="SSF48371">
    <property type="entry name" value="ARM repeat"/>
    <property type="match status" value="1"/>
</dbReference>
<gene>
    <name evidence="5" type="ORF">g.3916</name>
</gene>
<feature type="domain" description="Serine/threonine-protein phosphatase 4 regulatory subunit 3-like central" evidence="4">
    <location>
        <begin position="1"/>
        <end position="306"/>
    </location>
</feature>
<dbReference type="GO" id="GO:0030289">
    <property type="term" value="C:protein phosphatase 4 complex"/>
    <property type="evidence" value="ECO:0007669"/>
    <property type="project" value="TreeGrafter"/>
</dbReference>
<protein>
    <recommendedName>
        <fullName evidence="4">Serine/threonine-protein phosphatase 4 regulatory subunit 3-like central domain-containing protein</fullName>
    </recommendedName>
</protein>
<accession>A0A1B6EHK9</accession>
<dbReference type="GO" id="GO:0005654">
    <property type="term" value="C:nucleoplasm"/>
    <property type="evidence" value="ECO:0007669"/>
    <property type="project" value="TreeGrafter"/>
</dbReference>
<dbReference type="AlphaFoldDB" id="A0A1B6EHK9"/>
<organism evidence="5">
    <name type="scientific">Cuerna arida</name>
    <dbReference type="NCBI Taxonomy" id="1464854"/>
    <lineage>
        <taxon>Eukaryota</taxon>
        <taxon>Metazoa</taxon>
        <taxon>Ecdysozoa</taxon>
        <taxon>Arthropoda</taxon>
        <taxon>Hexapoda</taxon>
        <taxon>Insecta</taxon>
        <taxon>Pterygota</taxon>
        <taxon>Neoptera</taxon>
        <taxon>Paraneoptera</taxon>
        <taxon>Hemiptera</taxon>
        <taxon>Auchenorrhyncha</taxon>
        <taxon>Membracoidea</taxon>
        <taxon>Cicadellidae</taxon>
        <taxon>Cicadellinae</taxon>
        <taxon>Proconiini</taxon>
        <taxon>Cuerna</taxon>
    </lineage>
</organism>
<evidence type="ECO:0000256" key="3">
    <source>
        <dbReference type="SAM" id="MobiDB-lite"/>
    </source>
</evidence>
<evidence type="ECO:0000256" key="2">
    <source>
        <dbReference type="ARBA" id="ARBA00023242"/>
    </source>
</evidence>
<sequence>RDLVLFLKEFFNYSQHLQLQPKENFCKTLHNFGILTALEITLCSSDPVTKTASIDILTHIVDFSPSIVREYALQQATTSAEEDQFLLNIILEQMICDTDPELGGAVQLVGVLRTLLDPESMLSSINKSEKTDFLSLFYKYSAHVLIEPLLANTEKDEPEKDDFQTVQLLSQILDLLTFCVEHHAYHIKNYILNKDILRRVLVLIKSSHKFLALCALRFMRKIIALKDEFYLRYIIKGNLFAPVVEALIDNKGRYNLLDSAILELFEFVKMEDIKSLYIHIIESFWKTLESIDYVQTFKSLKMRFDQHQDKLKEREIKNIESVPSILRTMRYRRDHRQLDEEEEMWFDDEDEFENGDQIVSTTDEILTKKFDGDLVDPIATKLNNSSGGVSDDNNGALNKISIVSDISYSVKFNSTSLSPSNKSILNSDTNLVPQVDVVAKKSTNTSMFLKKSLVDYEGDSDEEEDEEDPELAEHSPKKPRLS</sequence>
<dbReference type="InterPro" id="IPR051137">
    <property type="entry name" value="PP4R3-like"/>
</dbReference>
<dbReference type="GO" id="GO:0006974">
    <property type="term" value="P:DNA damage response"/>
    <property type="evidence" value="ECO:0007669"/>
    <property type="project" value="TreeGrafter"/>
</dbReference>
<evidence type="ECO:0000256" key="1">
    <source>
        <dbReference type="ARBA" id="ARBA00004123"/>
    </source>
</evidence>